<evidence type="ECO:0000313" key="5">
    <source>
        <dbReference type="Proteomes" id="UP001433268"/>
    </source>
</evidence>
<protein>
    <recommendedName>
        <fullName evidence="3">Nephrocystin 3-like N-terminal domain-containing protein</fullName>
    </recommendedName>
</protein>
<dbReference type="Gene3D" id="3.40.50.1820">
    <property type="entry name" value="alpha/beta hydrolase"/>
    <property type="match status" value="1"/>
</dbReference>
<dbReference type="Proteomes" id="UP001433268">
    <property type="component" value="Unassembled WGS sequence"/>
</dbReference>
<sequence length="1108" mass="124809">MKRVRDTLARLKRGTSSASRPRHQEEMSDSRDSLSLGSDKVGRATSSSRRILTSDGQASGAGPLVLYNGVEPGEEGIDIIFVHGLNGHRVGSWSKDSVCWPRDLLGADVQHARIITWGYPSILGDGNDMFADLAEALLVDLSRVREGIFRPIYFVAHGIGGIIVKEALTTAAMSRIYGSHNDLGDIYPKTKGIIFLGTPHQRTGKRSLGECVALTAQISLRSPNDPLLRSLAENSGFFENQHGTFQMISRDIRIVCMREQFTTGSSRIVPRDAASYEGFSVSRDDMATSHMGLARFSSREELGYNQIVSHFARLSAGPTQEELAAIDTRTREILAMLYFDQLHEKENRIEDAHDDTCDWLMAKDSSFREFLRSKDDAIFWLSGCASSGKSTLMKWAFHNQQVREELASTWAKDGDLIFCSFYLYEGGNQLQKSELGLLRANLYQILAPRPELVRVAFPSYFGGEWPPERPFLTATSLTQSIYNLFANFSNKLRFVVFVDGLNEFRIVNREHHYSHEDTEISDVGDHGDEMWGSSKWARDSYSEVVKICMSYANKDSMKIIVSSRELPAFEEGLKGVSRIRVQEHTEEAMTKYLQDILELDVPGLPDSHSLCKELARRSCGDVLWARLAMKTVLEGSLRTLRQTLDSLPPRLGGNDGLYMRMLRSMPLSDVQQCFRIWQLVLRARQPPSLITLAFAEQGYWDSSSGKLMATQPKLQPSTLGELEECTRNLRERLQKFASGFLETEAEGNQTGTADQRLVFCHQTGKEWASRKDFWQEVPGVPPSDPIELDLALLSGCIRHLKCFELVRPPVSAWPDVRFRPEAWLLVANALRLCALVDDKVPNLEAYRELLDDLDNTCQRAWVRSLQSHKPLYEDPDWYERKCPTLCRKHWAGYEPMETGKPPKRKDFLALAIQASLVNYVSVKLKSLKGDMRRRKAEELLVYVVNPKPDGVSACGTLVGDYVDFHHDMPDPKVLDVLFEAGATARPSGEGEPNKVWCKALKAGRRFFTHQNEVTHLLETSASHRLLQNRERWVVAIKALLAHGADPFAHVELKSGSGESQSLRHYTALELIRETLEGEPSTPSTSTPWRPSSAATAKWALRCDEQKKR</sequence>
<dbReference type="InterPro" id="IPR056884">
    <property type="entry name" value="NPHP3-like_N"/>
</dbReference>
<proteinExistence type="predicted"/>
<feature type="compositionally biased region" description="Basic and acidic residues" evidence="2">
    <location>
        <begin position="22"/>
        <end position="32"/>
    </location>
</feature>
<dbReference type="InterPro" id="IPR029058">
    <property type="entry name" value="AB_hydrolase_fold"/>
</dbReference>
<dbReference type="GeneID" id="92040834"/>
<dbReference type="SUPFAM" id="SSF53474">
    <property type="entry name" value="alpha/beta-Hydrolases"/>
    <property type="match status" value="1"/>
</dbReference>
<dbReference type="Pfam" id="PF24883">
    <property type="entry name" value="NPHP3_N"/>
    <property type="match status" value="1"/>
</dbReference>
<reference evidence="4 5" key="1">
    <citation type="submission" date="2023-01" db="EMBL/GenBank/DDBJ databases">
        <title>Analysis of 21 Apiospora genomes using comparative genomics revels a genus with tremendous synthesis potential of carbohydrate active enzymes and secondary metabolites.</title>
        <authorList>
            <person name="Sorensen T."/>
        </authorList>
    </citation>
    <scope>NUCLEOTIDE SEQUENCE [LARGE SCALE GENOMIC DNA]</scope>
    <source>
        <strain evidence="4 5">CBS 114990</strain>
    </source>
</reference>
<feature type="region of interest" description="Disordered" evidence="2">
    <location>
        <begin position="1076"/>
        <end position="1108"/>
    </location>
</feature>
<gene>
    <name evidence="4" type="ORF">PG997_003459</name>
</gene>
<name>A0ABR1WZA7_9PEZI</name>
<feature type="compositionally biased region" description="Low complexity" evidence="2">
    <location>
        <begin position="1079"/>
        <end position="1096"/>
    </location>
</feature>
<accession>A0ABR1WZA7</accession>
<evidence type="ECO:0000256" key="1">
    <source>
        <dbReference type="ARBA" id="ARBA00022737"/>
    </source>
</evidence>
<dbReference type="RefSeq" id="XP_066671392.1">
    <property type="nucleotide sequence ID" value="XM_066807774.1"/>
</dbReference>
<keyword evidence="5" id="KW-1185">Reference proteome</keyword>
<comment type="caution">
    <text evidence="4">The sequence shown here is derived from an EMBL/GenBank/DDBJ whole genome shotgun (WGS) entry which is preliminary data.</text>
</comment>
<evidence type="ECO:0000256" key="2">
    <source>
        <dbReference type="SAM" id="MobiDB-lite"/>
    </source>
</evidence>
<keyword evidence="1" id="KW-0677">Repeat</keyword>
<dbReference type="PANTHER" id="PTHR10039:SF5">
    <property type="entry name" value="NACHT DOMAIN-CONTAINING PROTEIN"/>
    <property type="match status" value="1"/>
</dbReference>
<organism evidence="4 5">
    <name type="scientific">Apiospora hydei</name>
    <dbReference type="NCBI Taxonomy" id="1337664"/>
    <lineage>
        <taxon>Eukaryota</taxon>
        <taxon>Fungi</taxon>
        <taxon>Dikarya</taxon>
        <taxon>Ascomycota</taxon>
        <taxon>Pezizomycotina</taxon>
        <taxon>Sordariomycetes</taxon>
        <taxon>Xylariomycetidae</taxon>
        <taxon>Amphisphaeriales</taxon>
        <taxon>Apiosporaceae</taxon>
        <taxon>Apiospora</taxon>
    </lineage>
</organism>
<dbReference type="PANTHER" id="PTHR10039">
    <property type="entry name" value="AMELOGENIN"/>
    <property type="match status" value="1"/>
</dbReference>
<evidence type="ECO:0000313" key="4">
    <source>
        <dbReference type="EMBL" id="KAK8088498.1"/>
    </source>
</evidence>
<feature type="region of interest" description="Disordered" evidence="2">
    <location>
        <begin position="1"/>
        <end position="55"/>
    </location>
</feature>
<feature type="domain" description="Nephrocystin 3-like N-terminal" evidence="3">
    <location>
        <begin position="355"/>
        <end position="505"/>
    </location>
</feature>
<dbReference type="EMBL" id="JAQQWN010000004">
    <property type="protein sequence ID" value="KAK8088498.1"/>
    <property type="molecule type" value="Genomic_DNA"/>
</dbReference>
<feature type="compositionally biased region" description="Polar residues" evidence="2">
    <location>
        <begin position="44"/>
        <end position="55"/>
    </location>
</feature>
<evidence type="ECO:0000259" key="3">
    <source>
        <dbReference type="Pfam" id="PF24883"/>
    </source>
</evidence>